<sequence>MGLSPNGSTNTLSRYILEEKPYHGYIVKYVE</sequence>
<accession>A0A8S5M8J7</accession>
<reference evidence="1" key="1">
    <citation type="journal article" date="2021" name="Proc. Natl. Acad. Sci. U.S.A.">
        <title>A Catalog of Tens of Thousands of Viruses from Human Metagenomes Reveals Hidden Associations with Chronic Diseases.</title>
        <authorList>
            <person name="Tisza M.J."/>
            <person name="Buck C.B."/>
        </authorList>
    </citation>
    <scope>NUCLEOTIDE SEQUENCE</scope>
    <source>
        <strain evidence="1">CtB3v5</strain>
    </source>
</reference>
<dbReference type="EMBL" id="BK014849">
    <property type="protein sequence ID" value="DAD78681.1"/>
    <property type="molecule type" value="Genomic_DNA"/>
</dbReference>
<evidence type="ECO:0000313" key="1">
    <source>
        <dbReference type="EMBL" id="DAD78681.1"/>
    </source>
</evidence>
<proteinExistence type="predicted"/>
<organism evidence="1">
    <name type="scientific">Siphoviridae sp. ctB3v5</name>
    <dbReference type="NCBI Taxonomy" id="2826186"/>
    <lineage>
        <taxon>Viruses</taxon>
        <taxon>Duplodnaviria</taxon>
        <taxon>Heunggongvirae</taxon>
        <taxon>Uroviricota</taxon>
        <taxon>Caudoviricetes</taxon>
    </lineage>
</organism>
<protein>
    <submittedName>
        <fullName evidence="1">Uncharacterized protein</fullName>
    </submittedName>
</protein>
<name>A0A8S5M8J7_9CAUD</name>